<protein>
    <submittedName>
        <fullName evidence="3">Uncharacterized protein</fullName>
    </submittedName>
</protein>
<reference evidence="3" key="1">
    <citation type="submission" date="2023-02" db="EMBL/GenBank/DDBJ databases">
        <title>Genome of toxic invasive species Heracleum sosnowskyi carries increased number of genes despite the absence of recent whole-genome duplications.</title>
        <authorList>
            <person name="Schelkunov M."/>
            <person name="Shtratnikova V."/>
            <person name="Makarenko M."/>
            <person name="Klepikova A."/>
            <person name="Omelchenko D."/>
            <person name="Novikova G."/>
            <person name="Obukhova E."/>
            <person name="Bogdanov V."/>
            <person name="Penin A."/>
            <person name="Logacheva M."/>
        </authorList>
    </citation>
    <scope>NUCLEOTIDE SEQUENCE</scope>
    <source>
        <strain evidence="3">Hsosn_3</strain>
        <tissue evidence="3">Leaf</tissue>
    </source>
</reference>
<accession>A0AAD8I887</accession>
<feature type="chain" id="PRO_5042188935" evidence="2">
    <location>
        <begin position="25"/>
        <end position="136"/>
    </location>
</feature>
<keyword evidence="4" id="KW-1185">Reference proteome</keyword>
<dbReference type="EMBL" id="JAUIZM010000006">
    <property type="protein sequence ID" value="KAK1381037.1"/>
    <property type="molecule type" value="Genomic_DNA"/>
</dbReference>
<dbReference type="AlphaFoldDB" id="A0AAD8I887"/>
<reference evidence="3" key="2">
    <citation type="submission" date="2023-05" db="EMBL/GenBank/DDBJ databases">
        <authorList>
            <person name="Schelkunov M.I."/>
        </authorList>
    </citation>
    <scope>NUCLEOTIDE SEQUENCE</scope>
    <source>
        <strain evidence="3">Hsosn_3</strain>
        <tissue evidence="3">Leaf</tissue>
    </source>
</reference>
<dbReference type="Proteomes" id="UP001237642">
    <property type="component" value="Unassembled WGS sequence"/>
</dbReference>
<feature type="compositionally biased region" description="Basic and acidic residues" evidence="1">
    <location>
        <begin position="50"/>
        <end position="62"/>
    </location>
</feature>
<feature type="region of interest" description="Disordered" evidence="1">
    <location>
        <begin position="39"/>
        <end position="68"/>
    </location>
</feature>
<dbReference type="InterPro" id="IPR049306">
    <property type="entry name" value="GLV1-2"/>
</dbReference>
<organism evidence="3 4">
    <name type="scientific">Heracleum sosnowskyi</name>
    <dbReference type="NCBI Taxonomy" id="360622"/>
    <lineage>
        <taxon>Eukaryota</taxon>
        <taxon>Viridiplantae</taxon>
        <taxon>Streptophyta</taxon>
        <taxon>Embryophyta</taxon>
        <taxon>Tracheophyta</taxon>
        <taxon>Spermatophyta</taxon>
        <taxon>Magnoliopsida</taxon>
        <taxon>eudicotyledons</taxon>
        <taxon>Gunneridae</taxon>
        <taxon>Pentapetalae</taxon>
        <taxon>asterids</taxon>
        <taxon>campanulids</taxon>
        <taxon>Apiales</taxon>
        <taxon>Apiaceae</taxon>
        <taxon>Apioideae</taxon>
        <taxon>apioid superclade</taxon>
        <taxon>Tordylieae</taxon>
        <taxon>Tordyliinae</taxon>
        <taxon>Heracleum</taxon>
    </lineage>
</organism>
<sequence length="136" mass="15465">MEHFIIITVIFCLASSIFFSPCDSLLGTVAGSDYDHHLSHPAVKPRKLRPSKDHQISRKNDHYGGPQDFATHDAKHDAFVAGKADKNEAKKMQSSVETWREWVEAEGSDTSQYFTMDYSRVRRRRPIHNKALPVAP</sequence>
<evidence type="ECO:0000313" key="3">
    <source>
        <dbReference type="EMBL" id="KAK1381037.1"/>
    </source>
</evidence>
<gene>
    <name evidence="3" type="ORF">POM88_027781</name>
</gene>
<comment type="caution">
    <text evidence="3">The sequence shown here is derived from an EMBL/GenBank/DDBJ whole genome shotgun (WGS) entry which is preliminary data.</text>
</comment>
<evidence type="ECO:0000256" key="1">
    <source>
        <dbReference type="SAM" id="MobiDB-lite"/>
    </source>
</evidence>
<evidence type="ECO:0000256" key="2">
    <source>
        <dbReference type="SAM" id="SignalP"/>
    </source>
</evidence>
<keyword evidence="2" id="KW-0732">Signal</keyword>
<dbReference type="Pfam" id="PF21529">
    <property type="entry name" value="GLV1-2"/>
    <property type="match status" value="1"/>
</dbReference>
<name>A0AAD8I887_9APIA</name>
<feature type="signal peptide" evidence="2">
    <location>
        <begin position="1"/>
        <end position="24"/>
    </location>
</feature>
<evidence type="ECO:0000313" key="4">
    <source>
        <dbReference type="Proteomes" id="UP001237642"/>
    </source>
</evidence>
<proteinExistence type="predicted"/>